<reference evidence="2 3" key="1">
    <citation type="submission" date="2021-12" db="EMBL/GenBank/DDBJ databases">
        <title>Genome sequencing of bacteria with rrn-lacking chromosome and rrn-plasmid.</title>
        <authorList>
            <person name="Anda M."/>
            <person name="Iwasaki W."/>
        </authorList>
    </citation>
    <scope>NUCLEOTIDE SEQUENCE [LARGE SCALE GENOMIC DNA]</scope>
    <source>
        <strain evidence="2 3">NBRC 15940</strain>
    </source>
</reference>
<comment type="caution">
    <text evidence="2">The sequence shown here is derived from an EMBL/GenBank/DDBJ whole genome shotgun (WGS) entry which is preliminary data.</text>
</comment>
<keyword evidence="3" id="KW-1185">Reference proteome</keyword>
<feature type="transmembrane region" description="Helical" evidence="1">
    <location>
        <begin position="20"/>
        <end position="37"/>
    </location>
</feature>
<evidence type="ECO:0000313" key="3">
    <source>
        <dbReference type="Proteomes" id="UP001310022"/>
    </source>
</evidence>
<dbReference type="Proteomes" id="UP001310022">
    <property type="component" value="Unassembled WGS sequence"/>
</dbReference>
<dbReference type="GO" id="GO:0005544">
    <property type="term" value="F:calcium-dependent phospholipid binding"/>
    <property type="evidence" value="ECO:0007669"/>
    <property type="project" value="InterPro"/>
</dbReference>
<dbReference type="GO" id="GO:0005509">
    <property type="term" value="F:calcium ion binding"/>
    <property type="evidence" value="ECO:0007669"/>
    <property type="project" value="InterPro"/>
</dbReference>
<dbReference type="InterPro" id="IPR037104">
    <property type="entry name" value="Annexin_sf"/>
</dbReference>
<keyword evidence="1" id="KW-0472">Membrane</keyword>
<gene>
    <name evidence="2" type="ORF">PEDI_55140</name>
</gene>
<proteinExistence type="predicted"/>
<keyword evidence="1" id="KW-0812">Transmembrane</keyword>
<accession>A0AAN5ANM9</accession>
<dbReference type="RefSeq" id="WP_338240030.1">
    <property type="nucleotide sequence ID" value="NZ_BQKE01000009.1"/>
</dbReference>
<evidence type="ECO:0000256" key="1">
    <source>
        <dbReference type="SAM" id="Phobius"/>
    </source>
</evidence>
<keyword evidence="1" id="KW-1133">Transmembrane helix</keyword>
<dbReference type="EMBL" id="BQKE01000009">
    <property type="protein sequence ID" value="GJM64962.1"/>
    <property type="molecule type" value="Genomic_DNA"/>
</dbReference>
<organism evidence="2 3">
    <name type="scientific">Persicobacter diffluens</name>
    <dbReference type="NCBI Taxonomy" id="981"/>
    <lineage>
        <taxon>Bacteria</taxon>
        <taxon>Pseudomonadati</taxon>
        <taxon>Bacteroidota</taxon>
        <taxon>Cytophagia</taxon>
        <taxon>Cytophagales</taxon>
        <taxon>Persicobacteraceae</taxon>
        <taxon>Persicobacter</taxon>
    </lineage>
</organism>
<evidence type="ECO:0000313" key="2">
    <source>
        <dbReference type="EMBL" id="GJM64962.1"/>
    </source>
</evidence>
<sequence length="141" mass="15653">MNPAITTATKAITSDTGLKVMKYVLLAGVGIAVYYVVDRQFKKSKAVQAANQFGVQSDKGMSTSYASRLFAAMYPSSFTWFWDGTDEAEIFRVMHDMKKNNISMASVNNAYRALYQRNVVQDLTEELSGADLMKLNQILAA</sequence>
<dbReference type="Gene3D" id="1.10.220.10">
    <property type="entry name" value="Annexin"/>
    <property type="match status" value="1"/>
</dbReference>
<dbReference type="AlphaFoldDB" id="A0AAN5ANM9"/>
<protein>
    <submittedName>
        <fullName evidence="2">Uncharacterized protein</fullName>
    </submittedName>
</protein>
<name>A0AAN5ANM9_9BACT</name>